<feature type="transmembrane region" description="Helical" evidence="6">
    <location>
        <begin position="77"/>
        <end position="96"/>
    </location>
</feature>
<evidence type="ECO:0000256" key="1">
    <source>
        <dbReference type="ARBA" id="ARBA00004651"/>
    </source>
</evidence>
<feature type="transmembrane region" description="Helical" evidence="6">
    <location>
        <begin position="361"/>
        <end position="384"/>
    </location>
</feature>
<feature type="transmembrane region" description="Helical" evidence="6">
    <location>
        <begin position="102"/>
        <end position="127"/>
    </location>
</feature>
<dbReference type="Proteomes" id="UP001165135">
    <property type="component" value="Unassembled WGS sequence"/>
</dbReference>
<sequence>MTGAGGRKWWALAAVNLCVLVVTLDGTVLSVALPELAKALSATESGLQWFLSGYLLTLAAGVLPAGLAGDRWGRKKVMLVSLAAFGAGSVLCAYAPSPGIFLTARLLMGFAGSGITVMAMSALTVLFDDRERGAAVGVYEVANFLALPAGPILGGWMLTHLWWGWVFLINVPVVAVGLIVGTVLVPESRATKRPDLDLTGMISSVIGLVVLTYGLIEAGERGWSAAVTLTTTAGGIAILGGFFAWERRLGGRDGMPMVDPALFRSRAFSWGAGLSGMAGLCVAGLLFSMPQYFQAVQGADAMESGLKMLPFVIGLVLGALPAGPLAKAAGARLTIALGFVLAGVGAGIGAVTSAVSATAFVVIWMAVLCAGVGLALTATTSVALSELSVERSGIGSAVVQTFQKTCAPLGSAVMGSVLAASYQARLGHAGLPVGAAPEIRHSVFSGLAIADRLGSLSLERRIRDAFAYGLDVSLLATAGIALTGLILTLTFAPRTRPAGHAGATIPDGAHAGRS</sequence>
<dbReference type="PROSITE" id="PS50850">
    <property type="entry name" value="MFS"/>
    <property type="match status" value="1"/>
</dbReference>
<dbReference type="SUPFAM" id="SSF103473">
    <property type="entry name" value="MFS general substrate transporter"/>
    <property type="match status" value="1"/>
</dbReference>
<feature type="domain" description="Major facilitator superfamily (MFS) profile" evidence="7">
    <location>
        <begin position="11"/>
        <end position="496"/>
    </location>
</feature>
<evidence type="ECO:0000313" key="8">
    <source>
        <dbReference type="EMBL" id="GLY75582.1"/>
    </source>
</evidence>
<feature type="transmembrane region" description="Helical" evidence="6">
    <location>
        <begin position="222"/>
        <end position="246"/>
    </location>
</feature>
<feature type="transmembrane region" description="Helical" evidence="6">
    <location>
        <begin position="333"/>
        <end position="355"/>
    </location>
</feature>
<dbReference type="Pfam" id="PF07690">
    <property type="entry name" value="MFS_1"/>
    <property type="match status" value="1"/>
</dbReference>
<proteinExistence type="predicted"/>
<feature type="transmembrane region" description="Helical" evidence="6">
    <location>
        <begin position="308"/>
        <end position="326"/>
    </location>
</feature>
<dbReference type="Gene3D" id="1.20.1250.20">
    <property type="entry name" value="MFS general substrate transporter like domains"/>
    <property type="match status" value="1"/>
</dbReference>
<dbReference type="PANTHER" id="PTHR42718:SF9">
    <property type="entry name" value="MAJOR FACILITATOR SUPERFAMILY MULTIDRUG TRANSPORTER MFSC"/>
    <property type="match status" value="1"/>
</dbReference>
<feature type="transmembrane region" description="Helical" evidence="6">
    <location>
        <begin position="134"/>
        <end position="156"/>
    </location>
</feature>
<organism evidence="8 9">
    <name type="scientific">Actinoallomurus iriomotensis</name>
    <dbReference type="NCBI Taxonomy" id="478107"/>
    <lineage>
        <taxon>Bacteria</taxon>
        <taxon>Bacillati</taxon>
        <taxon>Actinomycetota</taxon>
        <taxon>Actinomycetes</taxon>
        <taxon>Streptosporangiales</taxon>
        <taxon>Thermomonosporaceae</taxon>
        <taxon>Actinoallomurus</taxon>
    </lineage>
</organism>
<dbReference type="InterPro" id="IPR011701">
    <property type="entry name" value="MFS"/>
</dbReference>
<comment type="caution">
    <text evidence="8">The sequence shown here is derived from an EMBL/GenBank/DDBJ whole genome shotgun (WGS) entry which is preliminary data.</text>
</comment>
<protein>
    <submittedName>
        <fullName evidence="8">MFS transporter</fullName>
    </submittedName>
</protein>
<dbReference type="GO" id="GO:0022857">
    <property type="term" value="F:transmembrane transporter activity"/>
    <property type="evidence" value="ECO:0007669"/>
    <property type="project" value="InterPro"/>
</dbReference>
<dbReference type="InterPro" id="IPR020846">
    <property type="entry name" value="MFS_dom"/>
</dbReference>
<dbReference type="PANTHER" id="PTHR42718">
    <property type="entry name" value="MAJOR FACILITATOR SUPERFAMILY MULTIDRUG TRANSPORTER MFSC"/>
    <property type="match status" value="1"/>
</dbReference>
<accession>A0A9W6RK98</accession>
<dbReference type="Gene3D" id="1.20.1720.10">
    <property type="entry name" value="Multidrug resistance protein D"/>
    <property type="match status" value="1"/>
</dbReference>
<evidence type="ECO:0000313" key="9">
    <source>
        <dbReference type="Proteomes" id="UP001165135"/>
    </source>
</evidence>
<dbReference type="CDD" id="cd17321">
    <property type="entry name" value="MFS_MMR_MDR_like"/>
    <property type="match status" value="1"/>
</dbReference>
<evidence type="ECO:0000256" key="5">
    <source>
        <dbReference type="ARBA" id="ARBA00023136"/>
    </source>
</evidence>
<evidence type="ECO:0000256" key="3">
    <source>
        <dbReference type="ARBA" id="ARBA00022692"/>
    </source>
</evidence>
<dbReference type="AlphaFoldDB" id="A0A9W6RK98"/>
<evidence type="ECO:0000259" key="7">
    <source>
        <dbReference type="PROSITE" id="PS50850"/>
    </source>
</evidence>
<feature type="transmembrane region" description="Helical" evidence="6">
    <location>
        <begin position="162"/>
        <end position="186"/>
    </location>
</feature>
<feature type="transmembrane region" description="Helical" evidence="6">
    <location>
        <begin position="267"/>
        <end position="288"/>
    </location>
</feature>
<keyword evidence="4 6" id="KW-1133">Transmembrane helix</keyword>
<keyword evidence="5 6" id="KW-0472">Membrane</keyword>
<reference evidence="8" key="1">
    <citation type="submission" date="2023-03" db="EMBL/GenBank/DDBJ databases">
        <title>Actinoallomurus iriomotensis NBRC 103681.</title>
        <authorList>
            <person name="Ichikawa N."/>
            <person name="Sato H."/>
            <person name="Tonouchi N."/>
        </authorList>
    </citation>
    <scope>NUCLEOTIDE SEQUENCE</scope>
    <source>
        <strain evidence="8">NBRC 103681</strain>
    </source>
</reference>
<feature type="transmembrane region" description="Helical" evidence="6">
    <location>
        <begin position="465"/>
        <end position="487"/>
    </location>
</feature>
<dbReference type="RefSeq" id="WP_285622784.1">
    <property type="nucleotide sequence ID" value="NZ_BSTJ01000004.1"/>
</dbReference>
<dbReference type="EMBL" id="BSTJ01000004">
    <property type="protein sequence ID" value="GLY75582.1"/>
    <property type="molecule type" value="Genomic_DNA"/>
</dbReference>
<evidence type="ECO:0000256" key="6">
    <source>
        <dbReference type="SAM" id="Phobius"/>
    </source>
</evidence>
<feature type="transmembrane region" description="Helical" evidence="6">
    <location>
        <begin position="198"/>
        <end position="216"/>
    </location>
</feature>
<evidence type="ECO:0000256" key="2">
    <source>
        <dbReference type="ARBA" id="ARBA00022448"/>
    </source>
</evidence>
<keyword evidence="3 6" id="KW-0812">Transmembrane</keyword>
<dbReference type="GO" id="GO:0005886">
    <property type="term" value="C:plasma membrane"/>
    <property type="evidence" value="ECO:0007669"/>
    <property type="project" value="UniProtKB-SubCell"/>
</dbReference>
<keyword evidence="2" id="KW-0813">Transport</keyword>
<comment type="subcellular location">
    <subcellularLocation>
        <location evidence="1">Cell membrane</location>
        <topology evidence="1">Multi-pass membrane protein</topology>
    </subcellularLocation>
</comment>
<feature type="transmembrane region" description="Helical" evidence="6">
    <location>
        <begin position="46"/>
        <end position="65"/>
    </location>
</feature>
<evidence type="ECO:0000256" key="4">
    <source>
        <dbReference type="ARBA" id="ARBA00022989"/>
    </source>
</evidence>
<gene>
    <name evidence="8" type="ORF">Airi01_038490</name>
</gene>
<name>A0A9W6RK98_9ACTN</name>
<dbReference type="InterPro" id="IPR036259">
    <property type="entry name" value="MFS_trans_sf"/>
</dbReference>